<dbReference type="Pfam" id="PF02775">
    <property type="entry name" value="TPP_enzyme_C"/>
    <property type="match status" value="1"/>
</dbReference>
<reference evidence="2 3" key="1">
    <citation type="submission" date="2016-12" db="EMBL/GenBank/DDBJ databases">
        <authorList>
            <person name="Song W.-J."/>
            <person name="Kurnit D.M."/>
        </authorList>
    </citation>
    <scope>NUCLEOTIDE SEQUENCE [LARGE SCALE GENOMIC DNA]</scope>
    <source>
        <strain evidence="2 3">STM7296</strain>
    </source>
</reference>
<dbReference type="CDD" id="cd00568">
    <property type="entry name" value="TPP_enzymes"/>
    <property type="match status" value="1"/>
</dbReference>
<dbReference type="AlphaFoldDB" id="A0A1N7SGG3"/>
<evidence type="ECO:0000259" key="1">
    <source>
        <dbReference type="Pfam" id="PF02775"/>
    </source>
</evidence>
<dbReference type="SUPFAM" id="SSF52518">
    <property type="entry name" value="Thiamin diphosphate-binding fold (THDP-binding)"/>
    <property type="match status" value="1"/>
</dbReference>
<dbReference type="GO" id="GO:0003824">
    <property type="term" value="F:catalytic activity"/>
    <property type="evidence" value="ECO:0007669"/>
    <property type="project" value="InterPro"/>
</dbReference>
<dbReference type="EMBL" id="CYGX02000064">
    <property type="protein sequence ID" value="SIT46424.1"/>
    <property type="molecule type" value="Genomic_DNA"/>
</dbReference>
<dbReference type="RefSeq" id="WP_245841584.1">
    <property type="nucleotide sequence ID" value="NZ_CYGX02000064.1"/>
</dbReference>
<name>A0A1N7SGG3_9BURK</name>
<dbReference type="STRING" id="1247936.BN2475_640091"/>
<evidence type="ECO:0000313" key="2">
    <source>
        <dbReference type="EMBL" id="SIT46424.1"/>
    </source>
</evidence>
<dbReference type="Proteomes" id="UP000187012">
    <property type="component" value="Unassembled WGS sequence"/>
</dbReference>
<dbReference type="GO" id="GO:0030976">
    <property type="term" value="F:thiamine pyrophosphate binding"/>
    <property type="evidence" value="ECO:0007669"/>
    <property type="project" value="InterPro"/>
</dbReference>
<protein>
    <recommendedName>
        <fullName evidence="1">Thiamine pyrophosphate enzyme TPP-binding domain-containing protein</fullName>
    </recommendedName>
</protein>
<dbReference type="Gene3D" id="3.40.50.970">
    <property type="match status" value="1"/>
</dbReference>
<dbReference type="InterPro" id="IPR029061">
    <property type="entry name" value="THDP-binding"/>
</dbReference>
<dbReference type="GO" id="GO:0044281">
    <property type="term" value="P:small molecule metabolic process"/>
    <property type="evidence" value="ECO:0007669"/>
    <property type="project" value="UniProtKB-ARBA"/>
</dbReference>
<dbReference type="InterPro" id="IPR011766">
    <property type="entry name" value="TPP_enzyme_TPP-bd"/>
</dbReference>
<organism evidence="2 3">
    <name type="scientific">Paraburkholderia ribeironis</name>
    <dbReference type="NCBI Taxonomy" id="1247936"/>
    <lineage>
        <taxon>Bacteria</taxon>
        <taxon>Pseudomonadati</taxon>
        <taxon>Pseudomonadota</taxon>
        <taxon>Betaproteobacteria</taxon>
        <taxon>Burkholderiales</taxon>
        <taxon>Burkholderiaceae</taxon>
        <taxon>Paraburkholderia</taxon>
    </lineage>
</organism>
<evidence type="ECO:0000313" key="3">
    <source>
        <dbReference type="Proteomes" id="UP000187012"/>
    </source>
</evidence>
<keyword evidence="3" id="KW-1185">Reference proteome</keyword>
<sequence length="88" mass="9394">MPSIASAHGAIHIDAVGNGSISEQFTRLPRHDWAAFASSLGVTARNVKRLDDLESVLSEASQHDGPFLIDVKTGVFPAPNRYYMAAAA</sequence>
<proteinExistence type="predicted"/>
<accession>A0A1N7SGG3</accession>
<gene>
    <name evidence="2" type="ORF">BN2475_640091</name>
</gene>
<feature type="domain" description="Thiamine pyrophosphate enzyme TPP-binding" evidence="1">
    <location>
        <begin position="26"/>
        <end position="71"/>
    </location>
</feature>